<dbReference type="InterPro" id="IPR006162">
    <property type="entry name" value="Ppantetheine_attach_site"/>
</dbReference>
<evidence type="ECO:0000256" key="1">
    <source>
        <dbReference type="ARBA" id="ARBA00022450"/>
    </source>
</evidence>
<dbReference type="PROSITE" id="PS50075">
    <property type="entry name" value="CARRIER"/>
    <property type="match status" value="1"/>
</dbReference>
<evidence type="ECO:0000313" key="5">
    <source>
        <dbReference type="Proteomes" id="UP001500979"/>
    </source>
</evidence>
<dbReference type="InterPro" id="IPR036736">
    <property type="entry name" value="ACP-like_sf"/>
</dbReference>
<dbReference type="Proteomes" id="UP001500979">
    <property type="component" value="Unassembled WGS sequence"/>
</dbReference>
<keyword evidence="2" id="KW-0597">Phosphoprotein</keyword>
<sequence length="82" mass="8943">MTRTKLTLDDLTRILREGAGEQEDVDLSGDILDTEFAELGYDSLALLETAARISREYGLTIDDDAATAATTPRKLLDVVNQA</sequence>
<comment type="caution">
    <text evidence="4">The sequence shown here is derived from an EMBL/GenBank/DDBJ whole genome shotgun (WGS) entry which is preliminary data.</text>
</comment>
<dbReference type="Gene3D" id="1.10.1200.10">
    <property type="entry name" value="ACP-like"/>
    <property type="match status" value="1"/>
</dbReference>
<dbReference type="SUPFAM" id="SSF47336">
    <property type="entry name" value="ACP-like"/>
    <property type="match status" value="1"/>
</dbReference>
<reference evidence="4 5" key="1">
    <citation type="journal article" date="2019" name="Int. J. Syst. Evol. Microbiol.">
        <title>The Global Catalogue of Microorganisms (GCM) 10K type strain sequencing project: providing services to taxonomists for standard genome sequencing and annotation.</title>
        <authorList>
            <consortium name="The Broad Institute Genomics Platform"/>
            <consortium name="The Broad Institute Genome Sequencing Center for Infectious Disease"/>
            <person name="Wu L."/>
            <person name="Ma J."/>
        </authorList>
    </citation>
    <scope>NUCLEOTIDE SEQUENCE [LARGE SCALE GENOMIC DNA]</scope>
    <source>
        <strain evidence="4 5">JCM 9383</strain>
    </source>
</reference>
<dbReference type="PROSITE" id="PS00012">
    <property type="entry name" value="PHOSPHOPANTETHEINE"/>
    <property type="match status" value="1"/>
</dbReference>
<name>A0ABN3VBP2_9PSEU</name>
<dbReference type="InterPro" id="IPR009081">
    <property type="entry name" value="PP-bd_ACP"/>
</dbReference>
<gene>
    <name evidence="4" type="ORF">GCM10010470_25390</name>
</gene>
<keyword evidence="5" id="KW-1185">Reference proteome</keyword>
<evidence type="ECO:0000256" key="2">
    <source>
        <dbReference type="ARBA" id="ARBA00022553"/>
    </source>
</evidence>
<keyword evidence="1" id="KW-0596">Phosphopantetheine</keyword>
<accession>A0ABN3VBP2</accession>
<feature type="domain" description="Carrier" evidence="3">
    <location>
        <begin position="9"/>
        <end position="82"/>
    </location>
</feature>
<proteinExistence type="predicted"/>
<evidence type="ECO:0000313" key="4">
    <source>
        <dbReference type="EMBL" id="GAA2789714.1"/>
    </source>
</evidence>
<dbReference type="RefSeq" id="WP_344679818.1">
    <property type="nucleotide sequence ID" value="NZ_BAAAUX010000012.1"/>
</dbReference>
<organism evidence="4 5">
    <name type="scientific">Saccharopolyspora taberi</name>
    <dbReference type="NCBI Taxonomy" id="60895"/>
    <lineage>
        <taxon>Bacteria</taxon>
        <taxon>Bacillati</taxon>
        <taxon>Actinomycetota</taxon>
        <taxon>Actinomycetes</taxon>
        <taxon>Pseudonocardiales</taxon>
        <taxon>Pseudonocardiaceae</taxon>
        <taxon>Saccharopolyspora</taxon>
    </lineage>
</organism>
<dbReference type="Pfam" id="PF00550">
    <property type="entry name" value="PP-binding"/>
    <property type="match status" value="1"/>
</dbReference>
<dbReference type="EMBL" id="BAAAUX010000012">
    <property type="protein sequence ID" value="GAA2789714.1"/>
    <property type="molecule type" value="Genomic_DNA"/>
</dbReference>
<protein>
    <submittedName>
        <fullName evidence="4">Acyl carrier protein</fullName>
    </submittedName>
</protein>
<evidence type="ECO:0000259" key="3">
    <source>
        <dbReference type="PROSITE" id="PS50075"/>
    </source>
</evidence>